<keyword evidence="5 8" id="KW-0812">Transmembrane</keyword>
<protein>
    <submittedName>
        <fullName evidence="10">Glycosyl hydrolase</fullName>
    </submittedName>
</protein>
<organism evidence="10 11">
    <name type="scientific">Pelodictyon luteolum</name>
    <dbReference type="NCBI Taxonomy" id="1100"/>
    <lineage>
        <taxon>Bacteria</taxon>
        <taxon>Pseudomonadati</taxon>
        <taxon>Chlorobiota</taxon>
        <taxon>Chlorobiia</taxon>
        <taxon>Chlorobiales</taxon>
        <taxon>Chlorobiaceae</taxon>
        <taxon>Chlorobium/Pelodictyon group</taxon>
        <taxon>Pelodictyon</taxon>
    </lineage>
</organism>
<feature type="transmembrane region" description="Helical" evidence="8">
    <location>
        <begin position="88"/>
        <end position="107"/>
    </location>
</feature>
<dbReference type="PANTHER" id="PTHR33908:SF3">
    <property type="entry name" value="UNDECAPRENYL PHOSPHATE-ALPHA-4-AMINO-4-DEOXY-L-ARABINOSE ARABINOSYL TRANSFERASE"/>
    <property type="match status" value="1"/>
</dbReference>
<reference evidence="10 11" key="1">
    <citation type="submission" date="2016-03" db="EMBL/GenBank/DDBJ databases">
        <title>Speciation and ecological success in dimly lit waters: horizontal gene transfer in a green sulfur bacteria bloom unveiled by metagenomic assembly.</title>
        <authorList>
            <person name="Llorens-Mares T."/>
            <person name="Liu Z."/>
            <person name="Allen L.Z."/>
            <person name="Rusch D.B."/>
            <person name="Craig M.T."/>
            <person name="Dupont C.L."/>
            <person name="Bryant D.A."/>
            <person name="Casamayor E.O."/>
        </authorList>
    </citation>
    <scope>NUCLEOTIDE SEQUENCE [LARGE SCALE GENOMIC DNA]</scope>
    <source>
        <strain evidence="10">CIII</strain>
    </source>
</reference>
<keyword evidence="4" id="KW-0808">Transferase</keyword>
<dbReference type="InterPro" id="IPR038731">
    <property type="entry name" value="RgtA/B/C-like"/>
</dbReference>
<accession>A0A165LL40</accession>
<dbReference type="Pfam" id="PF13231">
    <property type="entry name" value="PMT_2"/>
    <property type="match status" value="1"/>
</dbReference>
<evidence type="ECO:0000256" key="6">
    <source>
        <dbReference type="ARBA" id="ARBA00022989"/>
    </source>
</evidence>
<keyword evidence="3" id="KW-0328">Glycosyltransferase</keyword>
<dbReference type="GO" id="GO:0016763">
    <property type="term" value="F:pentosyltransferase activity"/>
    <property type="evidence" value="ECO:0007669"/>
    <property type="project" value="TreeGrafter"/>
</dbReference>
<dbReference type="InterPro" id="IPR050297">
    <property type="entry name" value="LipidA_mod_glycosyltrf_83"/>
</dbReference>
<dbReference type="PANTHER" id="PTHR33908">
    <property type="entry name" value="MANNOSYLTRANSFERASE YKCB-RELATED"/>
    <property type="match status" value="1"/>
</dbReference>
<evidence type="ECO:0000259" key="9">
    <source>
        <dbReference type="Pfam" id="PF13231"/>
    </source>
</evidence>
<feature type="transmembrane region" description="Helical" evidence="8">
    <location>
        <begin position="210"/>
        <end position="228"/>
    </location>
</feature>
<evidence type="ECO:0000256" key="8">
    <source>
        <dbReference type="SAM" id="Phobius"/>
    </source>
</evidence>
<feature type="transmembrane region" description="Helical" evidence="8">
    <location>
        <begin position="168"/>
        <end position="198"/>
    </location>
</feature>
<sequence length="515" mass="57057">MLPKSSSRETAIFAGLLAFILAITCFAVLGQAPLFDVDEGAFSEATREMLQSGNYVTTYLNGVPRFDKPVLIYWLQLLSIKAFGITEFAFRLPSALAAAGWAFALFLHEARRNGARRAFLAAAMLVLSLQVTIISKAAIADALLNLCLAGTMLALLSHYRTQSKSSLLLAYAAMGFGMLTKGPVAILIPLAATFFFHLSQRSLGVWFRMVLNPAGILLFLAISLPWYIMEYRAEGMAFIEGFFFKHNVDRFSTSFEGHSGSLFYYVPVVLIGLMPFTGLLYTVVRNFRTLAGDPENRLLGIWTLFVFVFFSLSGTKLPHYMIYGYTPLFLLMARALHMAKRPALTLLWPLLLLGALAALPLALPVAEELAGDAYVSDVLLAARELLDLRHIQLTLLSAAAMAALVLIRPIPIEFRLIASGVVFALYINMHVMPIAGRLMQEPVKEAALLAKEKGWEIVMWGVDYPSFLVYSESFAEKRDPVRGEVVLTTSKHLDRLNNPVVLFRKNGIVLLRTTQ</sequence>
<feature type="transmembrane region" description="Helical" evidence="8">
    <location>
        <begin position="262"/>
        <end position="284"/>
    </location>
</feature>
<feature type="domain" description="Glycosyltransferase RgtA/B/C/D-like" evidence="9">
    <location>
        <begin position="67"/>
        <end position="227"/>
    </location>
</feature>
<evidence type="ECO:0000256" key="3">
    <source>
        <dbReference type="ARBA" id="ARBA00022676"/>
    </source>
</evidence>
<evidence type="ECO:0000313" key="10">
    <source>
        <dbReference type="EMBL" id="KZK74175.1"/>
    </source>
</evidence>
<keyword evidence="2" id="KW-1003">Cell membrane</keyword>
<feature type="transmembrane region" description="Helical" evidence="8">
    <location>
        <begin position="320"/>
        <end position="336"/>
    </location>
</feature>
<dbReference type="AlphaFoldDB" id="A0A165LL40"/>
<evidence type="ECO:0000256" key="5">
    <source>
        <dbReference type="ARBA" id="ARBA00022692"/>
    </source>
</evidence>
<dbReference type="Proteomes" id="UP000076481">
    <property type="component" value="Unassembled WGS sequence"/>
</dbReference>
<keyword evidence="7 8" id="KW-0472">Membrane</keyword>
<comment type="subcellular location">
    <subcellularLocation>
        <location evidence="1">Cell membrane</location>
        <topology evidence="1">Multi-pass membrane protein</topology>
    </subcellularLocation>
</comment>
<gene>
    <name evidence="10" type="ORF">A3K90_02530</name>
</gene>
<dbReference type="GO" id="GO:0010041">
    <property type="term" value="P:response to iron(III) ion"/>
    <property type="evidence" value="ECO:0007669"/>
    <property type="project" value="TreeGrafter"/>
</dbReference>
<evidence type="ECO:0000256" key="1">
    <source>
        <dbReference type="ARBA" id="ARBA00004651"/>
    </source>
</evidence>
<dbReference type="RefSeq" id="WP_303681672.1">
    <property type="nucleotide sequence ID" value="NZ_LVWG01000031.1"/>
</dbReference>
<dbReference type="GO" id="GO:0009103">
    <property type="term" value="P:lipopolysaccharide biosynthetic process"/>
    <property type="evidence" value="ECO:0007669"/>
    <property type="project" value="UniProtKB-ARBA"/>
</dbReference>
<feature type="transmembrane region" description="Helical" evidence="8">
    <location>
        <begin position="343"/>
        <end position="363"/>
    </location>
</feature>
<evidence type="ECO:0000256" key="4">
    <source>
        <dbReference type="ARBA" id="ARBA00022679"/>
    </source>
</evidence>
<feature type="transmembrane region" description="Helical" evidence="8">
    <location>
        <begin position="296"/>
        <end position="314"/>
    </location>
</feature>
<dbReference type="GO" id="GO:0016787">
    <property type="term" value="F:hydrolase activity"/>
    <property type="evidence" value="ECO:0007669"/>
    <property type="project" value="UniProtKB-KW"/>
</dbReference>
<feature type="transmembrane region" description="Helical" evidence="8">
    <location>
        <begin position="119"/>
        <end position="139"/>
    </location>
</feature>
<comment type="caution">
    <text evidence="10">The sequence shown here is derived from an EMBL/GenBank/DDBJ whole genome shotgun (WGS) entry which is preliminary data.</text>
</comment>
<feature type="transmembrane region" description="Helical" evidence="8">
    <location>
        <begin position="12"/>
        <end position="32"/>
    </location>
</feature>
<evidence type="ECO:0000313" key="11">
    <source>
        <dbReference type="Proteomes" id="UP000076481"/>
    </source>
</evidence>
<dbReference type="GO" id="GO:0005886">
    <property type="term" value="C:plasma membrane"/>
    <property type="evidence" value="ECO:0007669"/>
    <property type="project" value="UniProtKB-SubCell"/>
</dbReference>
<feature type="transmembrane region" description="Helical" evidence="8">
    <location>
        <begin position="414"/>
        <end position="435"/>
    </location>
</feature>
<dbReference type="EMBL" id="LVWG01000031">
    <property type="protein sequence ID" value="KZK74175.1"/>
    <property type="molecule type" value="Genomic_DNA"/>
</dbReference>
<proteinExistence type="predicted"/>
<name>A0A165LL40_PELLU</name>
<keyword evidence="6 8" id="KW-1133">Transmembrane helix</keyword>
<evidence type="ECO:0000256" key="2">
    <source>
        <dbReference type="ARBA" id="ARBA00022475"/>
    </source>
</evidence>
<keyword evidence="10" id="KW-0378">Hydrolase</keyword>
<evidence type="ECO:0000256" key="7">
    <source>
        <dbReference type="ARBA" id="ARBA00023136"/>
    </source>
</evidence>
<feature type="transmembrane region" description="Helical" evidence="8">
    <location>
        <begin position="390"/>
        <end position="407"/>
    </location>
</feature>